<dbReference type="OrthoDB" id="198652at2759"/>
<dbReference type="PANTHER" id="PTHR33050:SF7">
    <property type="entry name" value="RIBONUCLEASE H"/>
    <property type="match status" value="1"/>
</dbReference>
<reference evidence="1" key="1">
    <citation type="submission" date="2020-11" db="EMBL/GenBank/DDBJ databases">
        <authorList>
            <consortium name="DOE Joint Genome Institute"/>
            <person name="Ahrendt S."/>
            <person name="Riley R."/>
            <person name="Andreopoulos W."/>
            <person name="Labutti K."/>
            <person name="Pangilinan J."/>
            <person name="Ruiz-Duenas F.J."/>
            <person name="Barrasa J.M."/>
            <person name="Sanchez-Garcia M."/>
            <person name="Camarero S."/>
            <person name="Miyauchi S."/>
            <person name="Serrano A."/>
            <person name="Linde D."/>
            <person name="Babiker R."/>
            <person name="Drula E."/>
            <person name="Ayuso-Fernandez I."/>
            <person name="Pacheco R."/>
            <person name="Padilla G."/>
            <person name="Ferreira P."/>
            <person name="Barriuso J."/>
            <person name="Kellner H."/>
            <person name="Castanera R."/>
            <person name="Alfaro M."/>
            <person name="Ramirez L."/>
            <person name="Pisabarro A.G."/>
            <person name="Kuo A."/>
            <person name="Tritt A."/>
            <person name="Lipzen A."/>
            <person name="He G."/>
            <person name="Yan M."/>
            <person name="Ng V."/>
            <person name="Cullen D."/>
            <person name="Martin F."/>
            <person name="Rosso M.-N."/>
            <person name="Henrissat B."/>
            <person name="Hibbett D."/>
            <person name="Martinez A.T."/>
            <person name="Grigoriev I.V."/>
        </authorList>
    </citation>
    <scope>NUCLEOTIDE SEQUENCE</scope>
    <source>
        <strain evidence="1">CBS 247.69</strain>
    </source>
</reference>
<evidence type="ECO:0000313" key="2">
    <source>
        <dbReference type="Proteomes" id="UP000807353"/>
    </source>
</evidence>
<proteinExistence type="predicted"/>
<sequence>LVLWIAKHVKGIEDLFAYADDCFSIEVHQRVMWYPPFQRKLPRKQAQLLFLFDELGIPHEERKQISGSILKVIGFNVDTNLMTFSMTAESKSKLLAFIREFLSKWCAPLKDFQRLAGWVNWALNVFPLLRPSLCNVYQKFSEKSDISPHTLLTLNNAIRADLKWLTSHVERSDGIFLLKSVSWA</sequence>
<comment type="caution">
    <text evidence="1">The sequence shown here is derived from an EMBL/GenBank/DDBJ whole genome shotgun (WGS) entry which is preliminary data.</text>
</comment>
<feature type="non-terminal residue" evidence="1">
    <location>
        <position position="184"/>
    </location>
</feature>
<dbReference type="EMBL" id="MU150855">
    <property type="protein sequence ID" value="KAF9455247.1"/>
    <property type="molecule type" value="Genomic_DNA"/>
</dbReference>
<protein>
    <recommendedName>
        <fullName evidence="3">Reverse transcriptase domain-containing protein</fullName>
    </recommendedName>
</protein>
<keyword evidence="2" id="KW-1185">Reference proteome</keyword>
<feature type="non-terminal residue" evidence="1">
    <location>
        <position position="1"/>
    </location>
</feature>
<name>A0A9P5XRI9_9AGAR</name>
<dbReference type="AlphaFoldDB" id="A0A9P5XRI9"/>
<dbReference type="InterPro" id="IPR052055">
    <property type="entry name" value="Hepadnavirus_pol/RT"/>
</dbReference>
<evidence type="ECO:0000313" key="1">
    <source>
        <dbReference type="EMBL" id="KAF9455247.1"/>
    </source>
</evidence>
<evidence type="ECO:0008006" key="3">
    <source>
        <dbReference type="Google" id="ProtNLM"/>
    </source>
</evidence>
<dbReference type="PANTHER" id="PTHR33050">
    <property type="entry name" value="REVERSE TRANSCRIPTASE DOMAIN-CONTAINING PROTEIN"/>
    <property type="match status" value="1"/>
</dbReference>
<accession>A0A9P5XRI9</accession>
<organism evidence="1 2">
    <name type="scientific">Collybia nuda</name>
    <dbReference type="NCBI Taxonomy" id="64659"/>
    <lineage>
        <taxon>Eukaryota</taxon>
        <taxon>Fungi</taxon>
        <taxon>Dikarya</taxon>
        <taxon>Basidiomycota</taxon>
        <taxon>Agaricomycotina</taxon>
        <taxon>Agaricomycetes</taxon>
        <taxon>Agaricomycetidae</taxon>
        <taxon>Agaricales</taxon>
        <taxon>Tricholomatineae</taxon>
        <taxon>Clitocybaceae</taxon>
        <taxon>Collybia</taxon>
    </lineage>
</organism>
<dbReference type="Proteomes" id="UP000807353">
    <property type="component" value="Unassembled WGS sequence"/>
</dbReference>
<gene>
    <name evidence="1" type="ORF">BDZ94DRAFT_1136979</name>
</gene>